<gene>
    <name evidence="1" type="ORF">NO2_0168</name>
</gene>
<keyword evidence="2" id="KW-1185">Reference proteome</keyword>
<reference evidence="1 2" key="1">
    <citation type="journal article" date="2019" name="ISME J.">
        <title>Genome analyses of uncultured TG2/ZB3 bacteria in 'Margulisbacteria' specifically attached to ectosymbiotic spirochetes of protists in the termite gut.</title>
        <authorList>
            <person name="Utami Y.D."/>
            <person name="Kuwahara H."/>
            <person name="Igai K."/>
            <person name="Murakami T."/>
            <person name="Sugaya K."/>
            <person name="Morikawa T."/>
            <person name="Nagura Y."/>
            <person name="Yuki M."/>
            <person name="Deevong P."/>
            <person name="Inoue T."/>
            <person name="Kihara K."/>
            <person name="Lo N."/>
            <person name="Yamada A."/>
            <person name="Ohkuma M."/>
            <person name="Hongoh Y."/>
        </authorList>
    </citation>
    <scope>NUCLEOTIDE SEQUENCE [LARGE SCALE GENOMIC DNA]</scope>
    <source>
        <strain evidence="1">NkOx7-02</strain>
    </source>
</reference>
<dbReference type="EMBL" id="BGZO01000003">
    <property type="protein sequence ID" value="GBR75499.1"/>
    <property type="molecule type" value="Genomic_DNA"/>
</dbReference>
<accession>A0A388TEM3</accession>
<evidence type="ECO:0008006" key="3">
    <source>
        <dbReference type="Google" id="ProtNLM"/>
    </source>
</evidence>
<comment type="caution">
    <text evidence="1">The sequence shown here is derived from an EMBL/GenBank/DDBJ whole genome shotgun (WGS) entry which is preliminary data.</text>
</comment>
<dbReference type="AlphaFoldDB" id="A0A388TEM3"/>
<name>A0A388TEM3_9BACT</name>
<protein>
    <recommendedName>
        <fullName evidence="3">ATPase</fullName>
    </recommendedName>
</protein>
<evidence type="ECO:0000313" key="1">
    <source>
        <dbReference type="EMBL" id="GBR75499.1"/>
    </source>
</evidence>
<evidence type="ECO:0000313" key="2">
    <source>
        <dbReference type="Proteomes" id="UP000275925"/>
    </source>
</evidence>
<organism evidence="1 2">
    <name type="scientific">Candidatus Termititenax persephonae</name>
    <dbReference type="NCBI Taxonomy" id="2218525"/>
    <lineage>
        <taxon>Bacteria</taxon>
        <taxon>Bacillati</taxon>
        <taxon>Candidatus Margulisiibacteriota</taxon>
        <taxon>Candidatus Termititenacia</taxon>
        <taxon>Candidatus Termititenacales</taxon>
        <taxon>Candidatus Termititenacaceae</taxon>
        <taxon>Candidatus Termititenax</taxon>
    </lineage>
</organism>
<sequence>MRRCGKSTLFKLYQNYLHKSGVSRKAVQTLNQVAQTVQTQDTLTRELKSLRGVKDNFRKFLLTLDYGRVSYDGIQHQNALKWLLGQE</sequence>
<dbReference type="Proteomes" id="UP000275925">
    <property type="component" value="Unassembled WGS sequence"/>
</dbReference>
<proteinExistence type="predicted"/>